<evidence type="ECO:0000313" key="2">
    <source>
        <dbReference type="EMBL" id="ELP66150.1"/>
    </source>
</evidence>
<keyword evidence="3" id="KW-1185">Reference proteome</keyword>
<sequence length="88" mass="9755">MIDLYRATDWLKSAAGYDANIPRSLRGETRTLVAWAVTVQLSFFLLLVVLPLILVTEAWQAPAGVAAASLSWAASRHSSLRYLRVRLV</sequence>
<evidence type="ECO:0000313" key="3">
    <source>
        <dbReference type="Proteomes" id="UP000010931"/>
    </source>
</evidence>
<dbReference type="RefSeq" id="WP_006379085.1">
    <property type="nucleotide sequence ID" value="NZ_AEJB01000361.1"/>
</dbReference>
<reference evidence="2 3" key="1">
    <citation type="journal article" date="2011" name="Plasmid">
        <title>Streptomyces turgidiscabies Car8 contains a modular pathogenicity island that shares virulence genes with other actinobacterial plant pathogens.</title>
        <authorList>
            <person name="Huguet-Tapia J.C."/>
            <person name="Badger J.H."/>
            <person name="Loria R."/>
            <person name="Pettis G.S."/>
        </authorList>
    </citation>
    <scope>NUCLEOTIDE SEQUENCE [LARGE SCALE GENOMIC DNA]</scope>
    <source>
        <strain evidence="2 3">Car8</strain>
    </source>
</reference>
<dbReference type="Proteomes" id="UP000010931">
    <property type="component" value="Unassembled WGS sequence"/>
</dbReference>
<keyword evidence="1" id="KW-0812">Transmembrane</keyword>
<keyword evidence="1" id="KW-1133">Transmembrane helix</keyword>
<gene>
    <name evidence="2" type="ORF">STRTUCAR8_10251</name>
</gene>
<name>L7F683_STRT8</name>
<comment type="caution">
    <text evidence="2">The sequence shown here is derived from an EMBL/GenBank/DDBJ whole genome shotgun (WGS) entry which is preliminary data.</text>
</comment>
<keyword evidence="1" id="KW-0472">Membrane</keyword>
<protein>
    <submittedName>
        <fullName evidence="2">Uncharacterized protein</fullName>
    </submittedName>
</protein>
<feature type="transmembrane region" description="Helical" evidence="1">
    <location>
        <begin position="32"/>
        <end position="53"/>
    </location>
</feature>
<dbReference type="PATRIC" id="fig|698760.3.peg.5324"/>
<dbReference type="GeneID" id="97407186"/>
<organism evidence="2 3">
    <name type="scientific">Streptomyces turgidiscabies (strain Car8)</name>
    <dbReference type="NCBI Taxonomy" id="698760"/>
    <lineage>
        <taxon>Bacteria</taxon>
        <taxon>Bacillati</taxon>
        <taxon>Actinomycetota</taxon>
        <taxon>Actinomycetes</taxon>
        <taxon>Kitasatosporales</taxon>
        <taxon>Streptomycetaceae</taxon>
        <taxon>Streptomyces</taxon>
    </lineage>
</organism>
<proteinExistence type="predicted"/>
<dbReference type="EMBL" id="AEJB01000361">
    <property type="protein sequence ID" value="ELP66150.1"/>
    <property type="molecule type" value="Genomic_DNA"/>
</dbReference>
<accession>L7F683</accession>
<evidence type="ECO:0000256" key="1">
    <source>
        <dbReference type="SAM" id="Phobius"/>
    </source>
</evidence>
<dbReference type="AlphaFoldDB" id="L7F683"/>